<sequence length="106" mass="12410">MLCIFFATIQLLKQKYNILSAAAILLDVKRGACIQESKLSVGQLKELKRNRKERKKERKLNVQDFIIHNSWNSSKEADGALDKARKHKRRRLEDTLNLFLKKRKSS</sequence>
<dbReference type="EMBL" id="CM018035">
    <property type="protein sequence ID" value="KAA8542366.1"/>
    <property type="molecule type" value="Genomic_DNA"/>
</dbReference>
<dbReference type="Proteomes" id="UP000325577">
    <property type="component" value="Linkage Group LG12"/>
</dbReference>
<proteinExistence type="predicted"/>
<dbReference type="AlphaFoldDB" id="A0A5J5BI86"/>
<reference evidence="1 2" key="1">
    <citation type="submission" date="2019-09" db="EMBL/GenBank/DDBJ databases">
        <title>A chromosome-level genome assembly of the Chinese tupelo Nyssa sinensis.</title>
        <authorList>
            <person name="Yang X."/>
            <person name="Kang M."/>
            <person name="Yang Y."/>
            <person name="Xiong H."/>
            <person name="Wang M."/>
            <person name="Zhang Z."/>
            <person name="Wang Z."/>
            <person name="Wu H."/>
            <person name="Ma T."/>
            <person name="Liu J."/>
            <person name="Xi Z."/>
        </authorList>
    </citation>
    <scope>NUCLEOTIDE SEQUENCE [LARGE SCALE GENOMIC DNA]</scope>
    <source>
        <strain evidence="1">J267</strain>
        <tissue evidence="1">Leaf</tissue>
    </source>
</reference>
<name>A0A5J5BI86_9ASTE</name>
<dbReference type="OrthoDB" id="1748303at2759"/>
<gene>
    <name evidence="1" type="ORF">F0562_023498</name>
</gene>
<evidence type="ECO:0000313" key="1">
    <source>
        <dbReference type="EMBL" id="KAA8542366.1"/>
    </source>
</evidence>
<keyword evidence="2" id="KW-1185">Reference proteome</keyword>
<evidence type="ECO:0000313" key="2">
    <source>
        <dbReference type="Proteomes" id="UP000325577"/>
    </source>
</evidence>
<accession>A0A5J5BI86</accession>
<protein>
    <submittedName>
        <fullName evidence="1">Uncharacterized protein</fullName>
    </submittedName>
</protein>
<organism evidence="1 2">
    <name type="scientific">Nyssa sinensis</name>
    <dbReference type="NCBI Taxonomy" id="561372"/>
    <lineage>
        <taxon>Eukaryota</taxon>
        <taxon>Viridiplantae</taxon>
        <taxon>Streptophyta</taxon>
        <taxon>Embryophyta</taxon>
        <taxon>Tracheophyta</taxon>
        <taxon>Spermatophyta</taxon>
        <taxon>Magnoliopsida</taxon>
        <taxon>eudicotyledons</taxon>
        <taxon>Gunneridae</taxon>
        <taxon>Pentapetalae</taxon>
        <taxon>asterids</taxon>
        <taxon>Cornales</taxon>
        <taxon>Nyssaceae</taxon>
        <taxon>Nyssa</taxon>
    </lineage>
</organism>